<dbReference type="AlphaFoldDB" id="A0A914C4B9"/>
<evidence type="ECO:0000313" key="3">
    <source>
        <dbReference type="Proteomes" id="UP000887540"/>
    </source>
</evidence>
<reference evidence="4" key="1">
    <citation type="submission" date="2022-11" db="UniProtKB">
        <authorList>
            <consortium name="WormBaseParasite"/>
        </authorList>
    </citation>
    <scope>IDENTIFICATION</scope>
</reference>
<keyword evidence="2" id="KW-1133">Transmembrane helix</keyword>
<keyword evidence="2" id="KW-0472">Membrane</keyword>
<sequence length="99" mass="11275">MSEEDGHIEMPTGTQTMNNNNRRHSSFARSTSLNKPTIKREGSSGSLAFHQDPFNKPEHEITLRGRELVIFVVGYLFAVLIILAIFEAVMPIFWPFLKL</sequence>
<accession>A0A914C4B9</accession>
<evidence type="ECO:0000256" key="1">
    <source>
        <dbReference type="SAM" id="MobiDB-lite"/>
    </source>
</evidence>
<dbReference type="WBParaSite" id="ACRNAN_Path_198.g707.t1">
    <property type="protein sequence ID" value="ACRNAN_Path_198.g707.t1"/>
    <property type="gene ID" value="ACRNAN_Path_198.g707"/>
</dbReference>
<proteinExistence type="predicted"/>
<keyword evidence="3" id="KW-1185">Reference proteome</keyword>
<organism evidence="3 4">
    <name type="scientific">Acrobeloides nanus</name>
    <dbReference type="NCBI Taxonomy" id="290746"/>
    <lineage>
        <taxon>Eukaryota</taxon>
        <taxon>Metazoa</taxon>
        <taxon>Ecdysozoa</taxon>
        <taxon>Nematoda</taxon>
        <taxon>Chromadorea</taxon>
        <taxon>Rhabditida</taxon>
        <taxon>Tylenchina</taxon>
        <taxon>Cephalobomorpha</taxon>
        <taxon>Cephaloboidea</taxon>
        <taxon>Cephalobidae</taxon>
        <taxon>Acrobeloides</taxon>
    </lineage>
</organism>
<protein>
    <submittedName>
        <fullName evidence="4">Uncharacterized protein</fullName>
    </submittedName>
</protein>
<keyword evidence="2" id="KW-0812">Transmembrane</keyword>
<feature type="region of interest" description="Disordered" evidence="1">
    <location>
        <begin position="1"/>
        <end position="51"/>
    </location>
</feature>
<evidence type="ECO:0000256" key="2">
    <source>
        <dbReference type="SAM" id="Phobius"/>
    </source>
</evidence>
<feature type="transmembrane region" description="Helical" evidence="2">
    <location>
        <begin position="68"/>
        <end position="94"/>
    </location>
</feature>
<evidence type="ECO:0000313" key="4">
    <source>
        <dbReference type="WBParaSite" id="ACRNAN_Path_198.g707.t1"/>
    </source>
</evidence>
<dbReference type="Proteomes" id="UP000887540">
    <property type="component" value="Unplaced"/>
</dbReference>
<name>A0A914C4B9_9BILA</name>